<evidence type="ECO:0000313" key="2">
    <source>
        <dbReference type="Proteomes" id="UP001162483"/>
    </source>
</evidence>
<keyword evidence="2" id="KW-1185">Reference proteome</keyword>
<dbReference type="Proteomes" id="UP001162483">
    <property type="component" value="Unassembled WGS sequence"/>
</dbReference>
<sequence length="91" mass="10158">MGPLCLCPNSKKVYEKGTRGISWGPLLTPGPRAVPEFPNGLSAPGWDHINIKTVHISLCGWCGCTDFHADSQWHHPHRCEPRVKETMEILI</sequence>
<dbReference type="EMBL" id="CATNWA010016230">
    <property type="protein sequence ID" value="CAI9591007.1"/>
    <property type="molecule type" value="Genomic_DNA"/>
</dbReference>
<name>A0ABN9F5E2_9NEOB</name>
<organism evidence="1 2">
    <name type="scientific">Staurois parvus</name>
    <dbReference type="NCBI Taxonomy" id="386267"/>
    <lineage>
        <taxon>Eukaryota</taxon>
        <taxon>Metazoa</taxon>
        <taxon>Chordata</taxon>
        <taxon>Craniata</taxon>
        <taxon>Vertebrata</taxon>
        <taxon>Euteleostomi</taxon>
        <taxon>Amphibia</taxon>
        <taxon>Batrachia</taxon>
        <taxon>Anura</taxon>
        <taxon>Neobatrachia</taxon>
        <taxon>Ranoidea</taxon>
        <taxon>Ranidae</taxon>
        <taxon>Staurois</taxon>
    </lineage>
</organism>
<evidence type="ECO:0000313" key="1">
    <source>
        <dbReference type="EMBL" id="CAI9591007.1"/>
    </source>
</evidence>
<comment type="caution">
    <text evidence="1">The sequence shown here is derived from an EMBL/GenBank/DDBJ whole genome shotgun (WGS) entry which is preliminary data.</text>
</comment>
<protein>
    <submittedName>
        <fullName evidence="1">Uncharacterized protein</fullName>
    </submittedName>
</protein>
<reference evidence="1" key="1">
    <citation type="submission" date="2023-05" db="EMBL/GenBank/DDBJ databases">
        <authorList>
            <person name="Stuckert A."/>
        </authorList>
    </citation>
    <scope>NUCLEOTIDE SEQUENCE</scope>
</reference>
<accession>A0ABN9F5E2</accession>
<proteinExistence type="predicted"/>
<gene>
    <name evidence="1" type="ORF">SPARVUS_LOCUS11134472</name>
</gene>
<feature type="non-terminal residue" evidence="1">
    <location>
        <position position="91"/>
    </location>
</feature>